<evidence type="ECO:0000313" key="2">
    <source>
        <dbReference type="Proteomes" id="UP001470230"/>
    </source>
</evidence>
<dbReference type="InterPro" id="IPR012337">
    <property type="entry name" value="RNaseH-like_sf"/>
</dbReference>
<sequence length="337" mass="38876">MPPESTMRYKIHQFSSHIINKIFQKINGLSVSLLIDGVEKSKKKYQGQILFTPKQIYFLGITKCNVETSENISQIIADTALTISRNGGHLVSVCTENFSSNIAALDGGPSSAQAKSKQNFFRTPCSCHTLNLAIKDIFDDKYKNIVTTVIHLLKYFKEFSEKVRSLGKIPEFKEIRWYSLSKCISFIIAHKIELDPLNLYQYDPIQTEYDWLYIDEILMSLKILMKKFEKNCFSIADIFSNLQITLNQLIKINELNKRKEEVNIAQDMLNSILKRFSSTENLKLPILAYLLTGYGLQNLNEKDQQSLISINVAHDTFLEYSNENPEKKNSLNFFYIF</sequence>
<keyword evidence="2" id="KW-1185">Reference proteome</keyword>
<dbReference type="SUPFAM" id="SSF53098">
    <property type="entry name" value="Ribonuclease H-like"/>
    <property type="match status" value="1"/>
</dbReference>
<gene>
    <name evidence="1" type="ORF">M9Y10_002632</name>
</gene>
<accession>A0ABR2LAD1</accession>
<protein>
    <recommendedName>
        <fullName evidence="3">DUF659 domain-containing protein</fullName>
    </recommendedName>
</protein>
<comment type="caution">
    <text evidence="1">The sequence shown here is derived from an EMBL/GenBank/DDBJ whole genome shotgun (WGS) entry which is preliminary data.</text>
</comment>
<dbReference type="Proteomes" id="UP001470230">
    <property type="component" value="Unassembled WGS sequence"/>
</dbReference>
<proteinExistence type="predicted"/>
<evidence type="ECO:0000313" key="1">
    <source>
        <dbReference type="EMBL" id="KAK8900309.1"/>
    </source>
</evidence>
<name>A0ABR2LAD1_9EUKA</name>
<evidence type="ECO:0008006" key="3">
    <source>
        <dbReference type="Google" id="ProtNLM"/>
    </source>
</evidence>
<reference evidence="1 2" key="1">
    <citation type="submission" date="2024-04" db="EMBL/GenBank/DDBJ databases">
        <title>Tritrichomonas musculus Genome.</title>
        <authorList>
            <person name="Alves-Ferreira E."/>
            <person name="Grigg M."/>
            <person name="Lorenzi H."/>
            <person name="Galac M."/>
        </authorList>
    </citation>
    <scope>NUCLEOTIDE SEQUENCE [LARGE SCALE GENOMIC DNA]</scope>
    <source>
        <strain evidence="1 2">EAF2021</strain>
    </source>
</reference>
<organism evidence="1 2">
    <name type="scientific">Tritrichomonas musculus</name>
    <dbReference type="NCBI Taxonomy" id="1915356"/>
    <lineage>
        <taxon>Eukaryota</taxon>
        <taxon>Metamonada</taxon>
        <taxon>Parabasalia</taxon>
        <taxon>Tritrichomonadida</taxon>
        <taxon>Tritrichomonadidae</taxon>
        <taxon>Tritrichomonas</taxon>
    </lineage>
</organism>
<dbReference type="EMBL" id="JAPFFF010000001">
    <property type="protein sequence ID" value="KAK8900309.1"/>
    <property type="molecule type" value="Genomic_DNA"/>
</dbReference>